<evidence type="ECO:0000313" key="2">
    <source>
        <dbReference type="EMBL" id="JAH90227.1"/>
    </source>
</evidence>
<evidence type="ECO:0008006" key="3">
    <source>
        <dbReference type="Google" id="ProtNLM"/>
    </source>
</evidence>
<dbReference type="EMBL" id="GBXM01018350">
    <property type="protein sequence ID" value="JAH90227.1"/>
    <property type="molecule type" value="Transcribed_RNA"/>
</dbReference>
<accession>A0A0E9WIR6</accession>
<keyword evidence="1" id="KW-0732">Signal</keyword>
<organism evidence="2">
    <name type="scientific">Anguilla anguilla</name>
    <name type="common">European freshwater eel</name>
    <name type="synonym">Muraena anguilla</name>
    <dbReference type="NCBI Taxonomy" id="7936"/>
    <lineage>
        <taxon>Eukaryota</taxon>
        <taxon>Metazoa</taxon>
        <taxon>Chordata</taxon>
        <taxon>Craniata</taxon>
        <taxon>Vertebrata</taxon>
        <taxon>Euteleostomi</taxon>
        <taxon>Actinopterygii</taxon>
        <taxon>Neopterygii</taxon>
        <taxon>Teleostei</taxon>
        <taxon>Anguilliformes</taxon>
        <taxon>Anguillidae</taxon>
        <taxon>Anguilla</taxon>
    </lineage>
</organism>
<evidence type="ECO:0000256" key="1">
    <source>
        <dbReference type="SAM" id="SignalP"/>
    </source>
</evidence>
<reference evidence="2" key="1">
    <citation type="submission" date="2014-11" db="EMBL/GenBank/DDBJ databases">
        <authorList>
            <person name="Amaro Gonzalez C."/>
        </authorList>
    </citation>
    <scope>NUCLEOTIDE SEQUENCE</scope>
</reference>
<sequence>MLKMHVFTLWTCHSLCVTMQRLAVIQCRPTYITWPKFSYFLLKHFFFCIAKQMASCYLHEHVSPG</sequence>
<reference evidence="2" key="2">
    <citation type="journal article" date="2015" name="Fish Shellfish Immunol.">
        <title>Early steps in the European eel (Anguilla anguilla)-Vibrio vulnificus interaction in the gills: Role of the RtxA13 toxin.</title>
        <authorList>
            <person name="Callol A."/>
            <person name="Pajuelo D."/>
            <person name="Ebbesson L."/>
            <person name="Teles M."/>
            <person name="MacKenzie S."/>
            <person name="Amaro C."/>
        </authorList>
    </citation>
    <scope>NUCLEOTIDE SEQUENCE</scope>
</reference>
<protein>
    <recommendedName>
        <fullName evidence="3">Secreted protein</fullName>
    </recommendedName>
</protein>
<feature type="chain" id="PRO_5002434843" description="Secreted protein" evidence="1">
    <location>
        <begin position="28"/>
        <end position="65"/>
    </location>
</feature>
<name>A0A0E9WIR6_ANGAN</name>
<feature type="signal peptide" evidence="1">
    <location>
        <begin position="1"/>
        <end position="27"/>
    </location>
</feature>
<proteinExistence type="predicted"/>
<dbReference type="AlphaFoldDB" id="A0A0E9WIR6"/>